<feature type="non-terminal residue" evidence="2">
    <location>
        <position position="69"/>
    </location>
</feature>
<feature type="compositionally biased region" description="Basic residues" evidence="1">
    <location>
        <begin position="14"/>
        <end position="28"/>
    </location>
</feature>
<organism evidence="2">
    <name type="scientific">uncultured Thermomicrobiales bacterium</name>
    <dbReference type="NCBI Taxonomy" id="1645740"/>
    <lineage>
        <taxon>Bacteria</taxon>
        <taxon>Pseudomonadati</taxon>
        <taxon>Thermomicrobiota</taxon>
        <taxon>Thermomicrobia</taxon>
        <taxon>Thermomicrobiales</taxon>
        <taxon>environmental samples</taxon>
    </lineage>
</organism>
<proteinExistence type="predicted"/>
<sequence length="69" mass="7858">YRPRQHRVAGQLPRRTRHDLRRAGRAPARHPAGRDRQRADDRGCPLAAIQGRQWDDRLGPGAGCDRRAV</sequence>
<name>A0A6J4UZZ1_9BACT</name>
<evidence type="ECO:0000313" key="2">
    <source>
        <dbReference type="EMBL" id="CAA9564499.1"/>
    </source>
</evidence>
<accession>A0A6J4UZZ1</accession>
<dbReference type="EMBL" id="CADCWN010000102">
    <property type="protein sequence ID" value="CAA9564499.1"/>
    <property type="molecule type" value="Genomic_DNA"/>
</dbReference>
<reference evidence="2" key="1">
    <citation type="submission" date="2020-02" db="EMBL/GenBank/DDBJ databases">
        <authorList>
            <person name="Meier V. D."/>
        </authorList>
    </citation>
    <scope>NUCLEOTIDE SEQUENCE</scope>
    <source>
        <strain evidence="2">AVDCRST_MAG18</strain>
    </source>
</reference>
<protein>
    <submittedName>
        <fullName evidence="2">Uncharacterized protein</fullName>
    </submittedName>
</protein>
<dbReference type="AlphaFoldDB" id="A0A6J4UZZ1"/>
<feature type="region of interest" description="Disordered" evidence="1">
    <location>
        <begin position="1"/>
        <end position="43"/>
    </location>
</feature>
<evidence type="ECO:0000256" key="1">
    <source>
        <dbReference type="SAM" id="MobiDB-lite"/>
    </source>
</evidence>
<gene>
    <name evidence="2" type="ORF">AVDCRST_MAG18-1360</name>
</gene>
<feature type="non-terminal residue" evidence="2">
    <location>
        <position position="1"/>
    </location>
</feature>
<feature type="compositionally biased region" description="Basic and acidic residues" evidence="1">
    <location>
        <begin position="32"/>
        <end position="43"/>
    </location>
</feature>